<organism evidence="2 3">
    <name type="scientific">Eubacterium ramulus</name>
    <dbReference type="NCBI Taxonomy" id="39490"/>
    <lineage>
        <taxon>Bacteria</taxon>
        <taxon>Bacillati</taxon>
        <taxon>Bacillota</taxon>
        <taxon>Clostridia</taxon>
        <taxon>Eubacteriales</taxon>
        <taxon>Eubacteriaceae</taxon>
        <taxon>Eubacterium</taxon>
    </lineage>
</organism>
<keyword evidence="3" id="KW-1185">Reference proteome</keyword>
<feature type="transmembrane region" description="Helical" evidence="1">
    <location>
        <begin position="74"/>
        <end position="94"/>
    </location>
</feature>
<name>A0A2V1JU99_EUBRA</name>
<protein>
    <recommendedName>
        <fullName evidence="4">Sporulation integral membrane protein YlbJ</fullName>
    </recommendedName>
</protein>
<sequence>MKKIFSILIFTLCLLYCIVRPRQIALATAGGLALWYHSVLPTLLPFSILSGIMVRSGIYDSLSERIYPLFSKIYPVRAPLIYPLIAGFLFGFPLGSKICADLYDTGKITAKEAEVISCISNNFGPAFLYNYMVLSLNGGFLSGWMLLLICYLPPLLLGRFVLFSVQHQLSEKRPQKMPASRSAISLKIIDDGIMNGFSTMIKLAGYIMLFAIAADFLKQFPIKNDLILCLCTGLLEITNGIHLTSGAALPFHVKYLIDIFIVSFGGISGLFQTASMLRQLSFSLRHYACFKLACAILATGFLELVCRLYAI</sequence>
<evidence type="ECO:0000313" key="2">
    <source>
        <dbReference type="EMBL" id="PWE87796.1"/>
    </source>
</evidence>
<evidence type="ECO:0000313" key="3">
    <source>
        <dbReference type="Proteomes" id="UP000245288"/>
    </source>
</evidence>
<feature type="transmembrane region" description="Helical" evidence="1">
    <location>
        <begin position="255"/>
        <end position="277"/>
    </location>
</feature>
<keyword evidence="1" id="KW-0472">Membrane</keyword>
<evidence type="ECO:0000256" key="1">
    <source>
        <dbReference type="SAM" id="Phobius"/>
    </source>
</evidence>
<dbReference type="EMBL" id="JRFU01000014">
    <property type="protein sequence ID" value="PWE87796.1"/>
    <property type="molecule type" value="Genomic_DNA"/>
</dbReference>
<keyword evidence="1" id="KW-0812">Transmembrane</keyword>
<comment type="caution">
    <text evidence="2">The sequence shown here is derived from an EMBL/GenBank/DDBJ whole genome shotgun (WGS) entry which is preliminary data.</text>
</comment>
<dbReference type="Proteomes" id="UP000245288">
    <property type="component" value="Unassembled WGS sequence"/>
</dbReference>
<feature type="transmembrane region" description="Helical" evidence="1">
    <location>
        <begin position="141"/>
        <end position="163"/>
    </location>
</feature>
<reference evidence="2 3" key="1">
    <citation type="submission" date="2014-09" db="EMBL/GenBank/DDBJ databases">
        <title>Butyrate-producing bacteria isolated from human gut.</title>
        <authorList>
            <person name="Zhang Q."/>
            <person name="Zhao L."/>
        </authorList>
    </citation>
    <scope>NUCLEOTIDE SEQUENCE [LARGE SCALE GENOMIC DNA]</scope>
    <source>
        <strain evidence="2 3">21</strain>
    </source>
</reference>
<evidence type="ECO:0008006" key="4">
    <source>
        <dbReference type="Google" id="ProtNLM"/>
    </source>
</evidence>
<proteinExistence type="predicted"/>
<keyword evidence="1" id="KW-1133">Transmembrane helix</keyword>
<accession>A0A2V1JU99</accession>
<gene>
    <name evidence="2" type="ORF">LG34_01795</name>
</gene>
<dbReference type="AlphaFoldDB" id="A0A2V1JU99"/>